<proteinExistence type="predicted"/>
<dbReference type="SMART" id="SM00710">
    <property type="entry name" value="PbH1"/>
    <property type="match status" value="12"/>
</dbReference>
<dbReference type="EMBL" id="CP000859">
    <property type="protein sequence ID" value="ABW66011.1"/>
    <property type="molecule type" value="Genomic_DNA"/>
</dbReference>
<dbReference type="Pfam" id="PF13229">
    <property type="entry name" value="Beta_helix"/>
    <property type="match status" value="2"/>
</dbReference>
<dbReference type="PANTHER" id="PTHR11319">
    <property type="entry name" value="G PROTEIN-COUPLED RECEPTOR-RELATED"/>
    <property type="match status" value="1"/>
</dbReference>
<evidence type="ECO:0000313" key="4">
    <source>
        <dbReference type="EMBL" id="ABW66011.1"/>
    </source>
</evidence>
<dbReference type="eggNOG" id="COG3210">
    <property type="taxonomic scope" value="Bacteria"/>
</dbReference>
<sequence length="884" mass="95485">MFFRAHISASVVRLTAVVLFMVMFLPACSLYRVTHLDKYENFAEISNTLWAKLYFVFKDVDLPGYDAIIYADTRWRVSDSPVVIDKNTFILPGVYLTIDPGVEVRLAKDILVTNRGVIVARGTPEAPIRFTWQTEGENWNAIENLNCVGRTGKSSEVVYEHCIIEHGQGLAINSSLGRVESCVFRHNIDSALKFQYAEGAILNSTFYQNSSERQAESGNGAAINVYSDKSVRVENNDVYDNYSHGGRDGGGGIYAFAYNDGVVEVVNNRVRNNRSDRKAGGIFAYAARVSSNTVIDNEAAMTGGGIHVIEGGLEKNVIAGNRAPNGGGIYSEAGRLKGNLVRANQSDNGAGLYHLGGGEILGNTFVENTCTGKETCATITLSGSPVISRNNILARTGYALSFKSHSLSPDLKAHENYWGTTDKQAVEQLVSDWLEDSRVGLVNWNAYLSAPAPDACPIPENADTTVLVDVPSMPANAIRGLVEADTLLGKDGIRSYSVVGNLLVLDGNTLTLAPGTTLKLNPDVTIRVRGTLNAEGTAKQPVRFTGDRKTPWGQLFFENRSTGPAQTEDETTRPPDSRLRHCIVENGGGIMMDGHGADLYDCVVRNHRGTGARIKEVSVSVKNCDIYGNVSDSDGGGLYVYGSRTVFIEGNRIADNRAADGGGIFAYGYQSNAAVDIRNNRIEGNISEGDGGGVWMSRSALVNNLIIRNKTEAKGGGLYAGFALIEDNRISENRAAEGGGVFAEANCSFKRNVISHNTATSPRGGGVYLNYWGLSQHNKEFLGNRVENNTAAGARPTGGVMMNGQMDFRQNSLTGNNGIQLYNLNAADVKDIVAPSCYWGTVSEKAVDGLIYDGKDNDRLSVVDFRPLAKTREAAITNAESKPE</sequence>
<gene>
    <name evidence="4" type="ordered locus">Dole_0201</name>
</gene>
<dbReference type="HOGENOM" id="CLU_325903_0_0_7"/>
<name>A8ZSU8_DESOH</name>
<dbReference type="InterPro" id="IPR006633">
    <property type="entry name" value="Carb-bd_sugar_hydrolysis-dom"/>
</dbReference>
<keyword evidence="5" id="KW-1185">Reference proteome</keyword>
<evidence type="ECO:0000256" key="1">
    <source>
        <dbReference type="ARBA" id="ARBA00022737"/>
    </source>
</evidence>
<dbReference type="AlphaFoldDB" id="A8ZSU8"/>
<accession>A8ZSU8</accession>
<dbReference type="RefSeq" id="WP_012173630.1">
    <property type="nucleotide sequence ID" value="NC_009943.1"/>
</dbReference>
<dbReference type="InterPro" id="IPR006626">
    <property type="entry name" value="PbH1"/>
</dbReference>
<dbReference type="InterPro" id="IPR012334">
    <property type="entry name" value="Pectin_lyas_fold"/>
</dbReference>
<protein>
    <submittedName>
        <fullName evidence="4">Carbohydrate-binding and sugar hydrolysis</fullName>
    </submittedName>
</protein>
<keyword evidence="1" id="KW-0677">Repeat</keyword>
<feature type="region of interest" description="Disordered" evidence="2">
    <location>
        <begin position="557"/>
        <end position="577"/>
    </location>
</feature>
<dbReference type="STRING" id="96561.Dole_0201"/>
<dbReference type="SMART" id="SM00722">
    <property type="entry name" value="CASH"/>
    <property type="match status" value="2"/>
</dbReference>
<dbReference type="SUPFAM" id="SSF51126">
    <property type="entry name" value="Pectin lyase-like"/>
    <property type="match status" value="2"/>
</dbReference>
<dbReference type="InterPro" id="IPR039448">
    <property type="entry name" value="Beta_helix"/>
</dbReference>
<organism evidence="4 5">
    <name type="scientific">Desulfosudis oleivorans (strain DSM 6200 / JCM 39069 / Hxd3)</name>
    <name type="common">Desulfococcus oleovorans</name>
    <dbReference type="NCBI Taxonomy" id="96561"/>
    <lineage>
        <taxon>Bacteria</taxon>
        <taxon>Pseudomonadati</taxon>
        <taxon>Thermodesulfobacteriota</taxon>
        <taxon>Desulfobacteria</taxon>
        <taxon>Desulfobacterales</taxon>
        <taxon>Desulfosudaceae</taxon>
        <taxon>Desulfosudis</taxon>
    </lineage>
</organism>
<evidence type="ECO:0000259" key="3">
    <source>
        <dbReference type="SMART" id="SM00722"/>
    </source>
</evidence>
<feature type="domain" description="Carbohydrate-binding/sugar hydrolysis" evidence="3">
    <location>
        <begin position="608"/>
        <end position="770"/>
    </location>
</feature>
<dbReference type="KEGG" id="dol:Dole_0201"/>
<dbReference type="Gene3D" id="2.160.20.10">
    <property type="entry name" value="Single-stranded right-handed beta-helix, Pectin lyase-like"/>
    <property type="match status" value="2"/>
</dbReference>
<evidence type="ECO:0000256" key="2">
    <source>
        <dbReference type="SAM" id="MobiDB-lite"/>
    </source>
</evidence>
<dbReference type="InterPro" id="IPR011050">
    <property type="entry name" value="Pectin_lyase_fold/virulence"/>
</dbReference>
<reference evidence="4 5" key="1">
    <citation type="submission" date="2007-10" db="EMBL/GenBank/DDBJ databases">
        <title>Complete sequence of Desulfococcus oleovorans Hxd3.</title>
        <authorList>
            <consortium name="US DOE Joint Genome Institute"/>
            <person name="Copeland A."/>
            <person name="Lucas S."/>
            <person name="Lapidus A."/>
            <person name="Barry K."/>
            <person name="Glavina del Rio T."/>
            <person name="Dalin E."/>
            <person name="Tice H."/>
            <person name="Pitluck S."/>
            <person name="Kiss H."/>
            <person name="Brettin T."/>
            <person name="Bruce D."/>
            <person name="Detter J.C."/>
            <person name="Han C."/>
            <person name="Schmutz J."/>
            <person name="Larimer F."/>
            <person name="Land M."/>
            <person name="Hauser L."/>
            <person name="Kyrpides N."/>
            <person name="Kim E."/>
            <person name="Wawrik B."/>
            <person name="Richardson P."/>
        </authorList>
    </citation>
    <scope>NUCLEOTIDE SEQUENCE [LARGE SCALE GENOMIC DNA]</scope>
    <source>
        <strain evidence="5">DSM 6200 / JCM 39069 / Hxd3</strain>
    </source>
</reference>
<dbReference type="PANTHER" id="PTHR11319:SF35">
    <property type="entry name" value="OUTER MEMBRANE PROTEIN PMPC-RELATED"/>
    <property type="match status" value="1"/>
</dbReference>
<dbReference type="Proteomes" id="UP000008561">
    <property type="component" value="Chromosome"/>
</dbReference>
<evidence type="ECO:0000313" key="5">
    <source>
        <dbReference type="Proteomes" id="UP000008561"/>
    </source>
</evidence>
<feature type="domain" description="Carbohydrate-binding/sugar hydrolysis" evidence="3">
    <location>
        <begin position="196"/>
        <end position="330"/>
    </location>
</feature>